<feature type="compositionally biased region" description="Polar residues" evidence="1">
    <location>
        <begin position="1"/>
        <end position="13"/>
    </location>
</feature>
<dbReference type="EMBL" id="UYSG01001481">
    <property type="protein sequence ID" value="VDL44719.1"/>
    <property type="molecule type" value="Genomic_DNA"/>
</dbReference>
<feature type="domain" description="Nucleolar protein 4 helical" evidence="2">
    <location>
        <begin position="183"/>
        <end position="274"/>
    </location>
</feature>
<accession>A0A0R3SGV9</accession>
<feature type="region of interest" description="Disordered" evidence="1">
    <location>
        <begin position="315"/>
        <end position="334"/>
    </location>
</feature>
<dbReference type="AlphaFoldDB" id="A0A0R3SGV9"/>
<evidence type="ECO:0000259" key="2">
    <source>
        <dbReference type="Pfam" id="PF23079"/>
    </source>
</evidence>
<dbReference type="WBParaSite" id="HDID_0000416201-mRNA-1">
    <property type="protein sequence ID" value="HDID_0000416201-mRNA-1"/>
    <property type="gene ID" value="HDID_0000416201"/>
</dbReference>
<gene>
    <name evidence="3" type="ORF">HDID_LOCUS4160</name>
</gene>
<reference evidence="5" key="1">
    <citation type="submission" date="2017-02" db="UniProtKB">
        <authorList>
            <consortium name="WormBaseParasite"/>
        </authorList>
    </citation>
    <scope>IDENTIFICATION</scope>
</reference>
<evidence type="ECO:0000256" key="1">
    <source>
        <dbReference type="SAM" id="MobiDB-lite"/>
    </source>
</evidence>
<feature type="compositionally biased region" description="Polar residues" evidence="1">
    <location>
        <begin position="67"/>
        <end position="80"/>
    </location>
</feature>
<evidence type="ECO:0000313" key="4">
    <source>
        <dbReference type="Proteomes" id="UP000274504"/>
    </source>
</evidence>
<evidence type="ECO:0000313" key="5">
    <source>
        <dbReference type="WBParaSite" id="HDID_0000416201-mRNA-1"/>
    </source>
</evidence>
<dbReference type="Pfam" id="PF23079">
    <property type="entry name" value="HTH_NOL4_2nd"/>
    <property type="match status" value="1"/>
</dbReference>
<proteinExistence type="predicted"/>
<organism evidence="5">
    <name type="scientific">Hymenolepis diminuta</name>
    <name type="common">Rat tapeworm</name>
    <dbReference type="NCBI Taxonomy" id="6216"/>
    <lineage>
        <taxon>Eukaryota</taxon>
        <taxon>Metazoa</taxon>
        <taxon>Spiralia</taxon>
        <taxon>Lophotrochozoa</taxon>
        <taxon>Platyhelminthes</taxon>
        <taxon>Cestoda</taxon>
        <taxon>Eucestoda</taxon>
        <taxon>Cyclophyllidea</taxon>
        <taxon>Hymenolepididae</taxon>
        <taxon>Hymenolepis</taxon>
    </lineage>
</organism>
<dbReference type="InterPro" id="IPR056549">
    <property type="entry name" value="HTH_NOL4"/>
</dbReference>
<dbReference type="Proteomes" id="UP000274504">
    <property type="component" value="Unassembled WGS sequence"/>
</dbReference>
<sequence>QVPQCSSNQTHNNESAETKEYSKHSSFLYGEKFCNYELQTQSNRKRQLVEDIEEYNNRINHNKKSKSSASPQSVDEGSTSTCFDEDKDFSNCTTLNRRLFSPQINSTASMSRDVSLQYLNYPNVPFLKSLELRRRTDCKHYPPHDDSCNKDFLSGIKPPGIFPYLHEDCEGRNDGLGSELLIAAYNNFVRKVVDETLDRTITFCEQPRNAISSLERICSKAWPQLEAKRHRNRIRAYLKACRRNSKKNRGQINMKEPPMNALSAEARQIVASAINLVRKDIEQLREDLRRDNSPSVFTAKNGTVPHNLRCPETYSNNSNHHRGISTTSTNSSLHSNAKTSIFTEDHFSLSKSNSLQNLIPPIPSLSKSSIEKSLQSTPTWLDPQYFSALMRFLPSSLQFNKNLGVNLFSSEIYGAFGETGNDFREIGHNKGDGKVLGQRSSSLQIQPPPAAHFAIARCSPSLSRATSMLLEVRPLSQDDLEYFQRYQGLMEEAIEYVRGVSQMLMKKVEIIEGHIKESKPSCIISPLNCATN</sequence>
<dbReference type="OrthoDB" id="6265106at2759"/>
<feature type="region of interest" description="Disordered" evidence="1">
    <location>
        <begin position="1"/>
        <end position="22"/>
    </location>
</feature>
<name>A0A0R3SGV9_HYMDI</name>
<feature type="region of interest" description="Disordered" evidence="1">
    <location>
        <begin position="59"/>
        <end position="80"/>
    </location>
</feature>
<dbReference type="STRING" id="6216.A0A0R3SGV9"/>
<evidence type="ECO:0000313" key="3">
    <source>
        <dbReference type="EMBL" id="VDL44719.1"/>
    </source>
</evidence>
<protein>
    <recommendedName>
        <fullName evidence="2">Nucleolar protein 4 helical domain-containing protein</fullName>
    </recommendedName>
</protein>
<reference evidence="3 4" key="2">
    <citation type="submission" date="2018-11" db="EMBL/GenBank/DDBJ databases">
        <authorList>
            <consortium name="Pathogen Informatics"/>
        </authorList>
    </citation>
    <scope>NUCLEOTIDE SEQUENCE [LARGE SCALE GENOMIC DNA]</scope>
</reference>